<gene>
    <name evidence="3" type="ORF">EVA_16218</name>
</gene>
<dbReference type="Pfam" id="PF00145">
    <property type="entry name" value="DNA_methylase"/>
    <property type="match status" value="1"/>
</dbReference>
<comment type="caution">
    <text evidence="3">The sequence shown here is derived from an EMBL/GenBank/DDBJ whole genome shotgun (WGS) entry which is preliminary data.</text>
</comment>
<reference evidence="3" key="1">
    <citation type="journal article" date="2012" name="PLoS ONE">
        <title>Gene sets for utilization of primary and secondary nutrition supplies in the distal gut of endangered iberian lynx.</title>
        <authorList>
            <person name="Alcaide M."/>
            <person name="Messina E."/>
            <person name="Richter M."/>
            <person name="Bargiela R."/>
            <person name="Peplies J."/>
            <person name="Huws S.A."/>
            <person name="Newbold C.J."/>
            <person name="Golyshin P.N."/>
            <person name="Simon M.A."/>
            <person name="Lopez G."/>
            <person name="Yakimov M.M."/>
            <person name="Ferrer M."/>
        </authorList>
    </citation>
    <scope>NUCLEOTIDE SEQUENCE</scope>
</reference>
<dbReference type="InterPro" id="IPR001525">
    <property type="entry name" value="C5_MeTfrase"/>
</dbReference>
<organism evidence="3">
    <name type="scientific">gut metagenome</name>
    <dbReference type="NCBI Taxonomy" id="749906"/>
    <lineage>
        <taxon>unclassified sequences</taxon>
        <taxon>metagenomes</taxon>
        <taxon>organismal metagenomes</taxon>
    </lineage>
</organism>
<accession>J9C759</accession>
<sequence length="175" mass="20074">MQKDNLLLTSTLRVPENTKTGYAEISPEDCVNRTQLTSKTQRGRKMKDKSNSLLTGHQFCRYEAAPRQLNHAAEYGNQPRQQNRFYDTDALSPALAIPPAGIPKIAECRYRIRRLTPTECARLQTIPDWYEWKGKFPDGTTKPTSDTQRYKMLGNGWCVEVIKHILSFLPRSAEE</sequence>
<dbReference type="EMBL" id="AMCI01005681">
    <property type="protein sequence ID" value="EJW95675.1"/>
    <property type="molecule type" value="Genomic_DNA"/>
</dbReference>
<keyword evidence="1" id="KW-0489">Methyltransferase</keyword>
<dbReference type="InterPro" id="IPR029063">
    <property type="entry name" value="SAM-dependent_MTases_sf"/>
</dbReference>
<name>J9C759_9ZZZZ</name>
<dbReference type="SUPFAM" id="SSF53335">
    <property type="entry name" value="S-adenosyl-L-methionine-dependent methyltransferases"/>
    <property type="match status" value="1"/>
</dbReference>
<dbReference type="AlphaFoldDB" id="J9C759"/>
<evidence type="ECO:0000313" key="3">
    <source>
        <dbReference type="EMBL" id="EJW95675.1"/>
    </source>
</evidence>
<evidence type="ECO:0000256" key="1">
    <source>
        <dbReference type="ARBA" id="ARBA00022603"/>
    </source>
</evidence>
<dbReference type="GO" id="GO:0008168">
    <property type="term" value="F:methyltransferase activity"/>
    <property type="evidence" value="ECO:0007669"/>
    <property type="project" value="UniProtKB-KW"/>
</dbReference>
<keyword evidence="2 3" id="KW-0808">Transferase</keyword>
<protein>
    <submittedName>
        <fullName evidence="3">Methyl transferase</fullName>
    </submittedName>
</protein>
<dbReference type="GO" id="GO:0032259">
    <property type="term" value="P:methylation"/>
    <property type="evidence" value="ECO:0007669"/>
    <property type="project" value="UniProtKB-KW"/>
</dbReference>
<proteinExistence type="predicted"/>
<dbReference type="Gene3D" id="3.90.120.10">
    <property type="entry name" value="DNA Methylase, subunit A, domain 2"/>
    <property type="match status" value="1"/>
</dbReference>
<evidence type="ECO:0000256" key="2">
    <source>
        <dbReference type="ARBA" id="ARBA00022679"/>
    </source>
</evidence>